<dbReference type="PANTHER" id="PTHR46972:SF1">
    <property type="entry name" value="FAD DEPENDENT OXIDOREDUCTASE DOMAIN-CONTAINING PROTEIN"/>
    <property type="match status" value="1"/>
</dbReference>
<evidence type="ECO:0000259" key="6">
    <source>
        <dbReference type="Pfam" id="PF01494"/>
    </source>
</evidence>
<comment type="function">
    <text evidence="5">An FAD-requiring monooxygenase active on some tetracycline antibiotic derivatives, which leads to their inactivation. Hydroxylates carbon 11a of tetracycline and some analogs.</text>
</comment>
<dbReference type="EC" id="1.14.13.-" evidence="5"/>
<comment type="subcellular location">
    <subcellularLocation>
        <location evidence="5">Cytoplasm</location>
    </subcellularLocation>
</comment>
<keyword evidence="2 5" id="KW-0274">FAD</keyword>
<comment type="cofactor">
    <cofactor evidence="5">
        <name>FAD</name>
        <dbReference type="ChEBI" id="CHEBI:57692"/>
    </cofactor>
</comment>
<dbReference type="PRINTS" id="PR00420">
    <property type="entry name" value="RNGMNOXGNASE"/>
</dbReference>
<comment type="catalytic activity">
    <reaction evidence="5">
        <text>a tetracycline + NADPH + O2 + H(+) = an 11a-hydroxytetracycline + NADP(+) + H2O</text>
        <dbReference type="Rhea" id="RHEA:61444"/>
        <dbReference type="ChEBI" id="CHEBI:15377"/>
        <dbReference type="ChEBI" id="CHEBI:15378"/>
        <dbReference type="ChEBI" id="CHEBI:15379"/>
        <dbReference type="ChEBI" id="CHEBI:57783"/>
        <dbReference type="ChEBI" id="CHEBI:58349"/>
        <dbReference type="ChEBI" id="CHEBI:144644"/>
        <dbReference type="ChEBI" id="CHEBI:144645"/>
    </reaction>
</comment>
<sequence>MTTEHFPIAIIGGGLGGLTLARVLHVKGIASTVFELEASRQARTQGGMLDIHEYNGQRALHAAELFETFKGLVHEGGEAMRILDSQGVVHREEPDQGNFERPEVDRGELRNMLLDSLPEGSIRWGSKVVAVRKVERTPEQEDARYEVELADGTVFSTSLLIGADGAWSKIRPLLTEATPEYTGVSFVETDLRNADLDHPAEAEIMGSGMLFALQGQIGILGHRESDGSLHVYLGHRAPENWLDSIDFDDPQSGQAAILNLLEGWHDDLRGLIKHADTPLIPRRINALPVGLSWPHQPGVTLLGDAAHLMSPFAGEGANLAMYDASELGLAIAASPGDVEKALLQYEESMFARAAEAAADSASSLDVIFSPDSPKGILEMFGSYDDERAEA</sequence>
<dbReference type="PANTHER" id="PTHR46972">
    <property type="entry name" value="MONOOXYGENASE ASQM-RELATED"/>
    <property type="match status" value="1"/>
</dbReference>
<dbReference type="InterPro" id="IPR043683">
    <property type="entry name" value="TetX_monooxygenase"/>
</dbReference>
<comment type="domain">
    <text evidence="5">Consists of an N-terminal FAD-binding domain with a Rossman fold and a C-terminal substrate-binding domain.</text>
</comment>
<keyword evidence="5" id="KW-0963">Cytoplasm</keyword>
<organism evidence="7 8">
    <name type="scientific">Psychromicrobium silvestre</name>
    <dbReference type="NCBI Taxonomy" id="1645614"/>
    <lineage>
        <taxon>Bacteria</taxon>
        <taxon>Bacillati</taxon>
        <taxon>Actinomycetota</taxon>
        <taxon>Actinomycetes</taxon>
        <taxon>Micrococcales</taxon>
        <taxon>Micrococcaceae</taxon>
        <taxon>Psychromicrobium</taxon>
    </lineage>
</organism>
<keyword evidence="1 5" id="KW-0285">Flavoprotein</keyword>
<evidence type="ECO:0000313" key="8">
    <source>
        <dbReference type="Proteomes" id="UP000521748"/>
    </source>
</evidence>
<reference evidence="7 8" key="1">
    <citation type="submission" date="2020-07" db="EMBL/GenBank/DDBJ databases">
        <title>Sequencing the genomes of 1000 actinobacteria strains.</title>
        <authorList>
            <person name="Klenk H.-P."/>
        </authorList>
    </citation>
    <scope>NUCLEOTIDE SEQUENCE [LARGE SCALE GENOMIC DNA]</scope>
    <source>
        <strain evidence="7 8">DSM 102047</strain>
    </source>
</reference>
<protein>
    <recommendedName>
        <fullName evidence="5">Flavin-dependent monooxygenase</fullName>
    </recommendedName>
    <alternativeName>
        <fullName evidence="5">TetX monooxygenase</fullName>
        <shortName evidence="5">TetX</shortName>
        <ecNumber evidence="5">1.14.13.-</ecNumber>
    </alternativeName>
</protein>
<dbReference type="GO" id="GO:0046677">
    <property type="term" value="P:response to antibiotic"/>
    <property type="evidence" value="ECO:0007669"/>
    <property type="project" value="InterPro"/>
</dbReference>
<keyword evidence="8" id="KW-1185">Reference proteome</keyword>
<gene>
    <name evidence="7" type="ORF">FHU41_002644</name>
</gene>
<comment type="subunit">
    <text evidence="5">Monomer.</text>
</comment>
<dbReference type="Pfam" id="PF01494">
    <property type="entry name" value="FAD_binding_3"/>
    <property type="match status" value="2"/>
</dbReference>
<feature type="domain" description="FAD-binding" evidence="6">
    <location>
        <begin position="7"/>
        <end position="191"/>
    </location>
</feature>
<dbReference type="GO" id="GO:0005737">
    <property type="term" value="C:cytoplasm"/>
    <property type="evidence" value="ECO:0007669"/>
    <property type="project" value="UniProtKB-SubCell"/>
</dbReference>
<evidence type="ECO:0000256" key="4">
    <source>
        <dbReference type="ARBA" id="ARBA00023033"/>
    </source>
</evidence>
<dbReference type="AlphaFoldDB" id="A0A7Y9S7Z8"/>
<accession>A0A7Y9S7Z8</accession>
<feature type="domain" description="FAD-binding" evidence="6">
    <location>
        <begin position="298"/>
        <end position="356"/>
    </location>
</feature>
<dbReference type="SUPFAM" id="SSF51905">
    <property type="entry name" value="FAD/NAD(P)-binding domain"/>
    <property type="match status" value="1"/>
</dbReference>
<dbReference type="Proteomes" id="UP000521748">
    <property type="component" value="Unassembled WGS sequence"/>
</dbReference>
<dbReference type="Gene3D" id="3.50.50.60">
    <property type="entry name" value="FAD/NAD(P)-binding domain"/>
    <property type="match status" value="1"/>
</dbReference>
<comment type="similarity">
    <text evidence="5">Belongs to the aromatic-ring hydroxylase family. TetX subfamily.</text>
</comment>
<dbReference type="RefSeq" id="WP_179390053.1">
    <property type="nucleotide sequence ID" value="NZ_JACBYQ010000002.1"/>
</dbReference>
<evidence type="ECO:0000256" key="2">
    <source>
        <dbReference type="ARBA" id="ARBA00022827"/>
    </source>
</evidence>
<dbReference type="InterPro" id="IPR002938">
    <property type="entry name" value="FAD-bd"/>
</dbReference>
<dbReference type="HAMAP" id="MF_00845">
    <property type="entry name" value="TetX_monooxygenase"/>
    <property type="match status" value="1"/>
</dbReference>
<feature type="binding site" evidence="5">
    <location>
        <position position="50"/>
    </location>
    <ligand>
        <name>FAD</name>
        <dbReference type="ChEBI" id="CHEBI:57692"/>
    </ligand>
</feature>
<dbReference type="GO" id="GO:0004497">
    <property type="term" value="F:monooxygenase activity"/>
    <property type="evidence" value="ECO:0007669"/>
    <property type="project" value="UniProtKB-UniRule"/>
</dbReference>
<keyword evidence="5" id="KW-0521">NADP</keyword>
<dbReference type="GO" id="GO:0071949">
    <property type="term" value="F:FAD binding"/>
    <property type="evidence" value="ECO:0007669"/>
    <property type="project" value="InterPro"/>
</dbReference>
<proteinExistence type="inferred from homology"/>
<feature type="binding site" evidence="5">
    <location>
        <position position="43"/>
    </location>
    <ligand>
        <name>NADPH</name>
        <dbReference type="ChEBI" id="CHEBI:57783"/>
    </ligand>
</feature>
<evidence type="ECO:0000256" key="3">
    <source>
        <dbReference type="ARBA" id="ARBA00023002"/>
    </source>
</evidence>
<evidence type="ECO:0000256" key="1">
    <source>
        <dbReference type="ARBA" id="ARBA00022630"/>
    </source>
</evidence>
<evidence type="ECO:0000256" key="5">
    <source>
        <dbReference type="HAMAP-Rule" id="MF_00845"/>
    </source>
</evidence>
<keyword evidence="3 5" id="KW-0560">Oxidoreductase</keyword>
<feature type="binding site" evidence="5">
    <location>
        <position position="106"/>
    </location>
    <ligand>
        <name>FAD</name>
        <dbReference type="ChEBI" id="CHEBI:57692"/>
    </ligand>
</feature>
<dbReference type="InterPro" id="IPR036188">
    <property type="entry name" value="FAD/NAD-bd_sf"/>
</dbReference>
<comment type="caution">
    <text evidence="7">The sequence shown here is derived from an EMBL/GenBank/DDBJ whole genome shotgun (WGS) entry which is preliminary data.</text>
</comment>
<evidence type="ECO:0000313" key="7">
    <source>
        <dbReference type="EMBL" id="NYE96394.1"/>
    </source>
</evidence>
<feature type="binding site" evidence="5">
    <location>
        <position position="304"/>
    </location>
    <ligand>
        <name>FAD</name>
        <dbReference type="ChEBI" id="CHEBI:57692"/>
    </ligand>
</feature>
<keyword evidence="4 5" id="KW-0503">Monooxygenase</keyword>
<name>A0A7Y9S7Z8_9MICC</name>
<dbReference type="EMBL" id="JACBYQ010000002">
    <property type="protein sequence ID" value="NYE96394.1"/>
    <property type="molecule type" value="Genomic_DNA"/>
</dbReference>
<keyword evidence="5" id="KW-0547">Nucleotide-binding</keyword>